<evidence type="ECO:0000256" key="2">
    <source>
        <dbReference type="ARBA" id="ARBA00022737"/>
    </source>
</evidence>
<proteinExistence type="predicted"/>
<dbReference type="InterPro" id="IPR001841">
    <property type="entry name" value="Znf_RING"/>
</dbReference>
<evidence type="ECO:0000256" key="4">
    <source>
        <dbReference type="ARBA" id="ARBA00022833"/>
    </source>
</evidence>
<dbReference type="InterPro" id="IPR013083">
    <property type="entry name" value="Znf_RING/FYVE/PHD"/>
</dbReference>
<protein>
    <recommendedName>
        <fullName evidence="7">RING-type domain-containing protein</fullName>
    </recommendedName>
</protein>
<dbReference type="GO" id="GO:0008270">
    <property type="term" value="F:zinc ion binding"/>
    <property type="evidence" value="ECO:0007669"/>
    <property type="project" value="UniProtKB-KW"/>
</dbReference>
<feature type="domain" description="RING-type" evidence="7">
    <location>
        <begin position="12"/>
        <end position="51"/>
    </location>
</feature>
<dbReference type="Gene3D" id="3.30.40.10">
    <property type="entry name" value="Zinc/RING finger domain, C3HC4 (zinc finger)"/>
    <property type="match status" value="1"/>
</dbReference>
<accession>A0A6V7XKQ4</accession>
<dbReference type="SUPFAM" id="SSF57850">
    <property type="entry name" value="RING/U-box"/>
    <property type="match status" value="1"/>
</dbReference>
<dbReference type="EMBL" id="CAJEWN010001752">
    <property type="protein sequence ID" value="CAD2199821.1"/>
    <property type="molecule type" value="Genomic_DNA"/>
</dbReference>
<keyword evidence="3 5" id="KW-0479">Metal-binding</keyword>
<keyword evidence="1" id="KW-0853">WD repeat</keyword>
<evidence type="ECO:0000256" key="5">
    <source>
        <dbReference type="PROSITE-ProRule" id="PRU00175"/>
    </source>
</evidence>
<evidence type="ECO:0000313" key="9">
    <source>
        <dbReference type="Proteomes" id="UP000580250"/>
    </source>
</evidence>
<keyword evidence="3 5" id="KW-0863">Zinc-finger</keyword>
<dbReference type="InterPro" id="IPR049566">
    <property type="entry name" value="WDR59_RTC1-like_RING_Znf"/>
</dbReference>
<feature type="region of interest" description="Disordered" evidence="6">
    <location>
        <begin position="86"/>
        <end position="105"/>
    </location>
</feature>
<evidence type="ECO:0000313" key="8">
    <source>
        <dbReference type="EMBL" id="CAD2199821.1"/>
    </source>
</evidence>
<name>A0A6V7XKQ4_MELEN</name>
<evidence type="ECO:0000256" key="6">
    <source>
        <dbReference type="SAM" id="MobiDB-lite"/>
    </source>
</evidence>
<keyword evidence="4" id="KW-0862">Zinc</keyword>
<reference evidence="8 9" key="1">
    <citation type="submission" date="2020-08" db="EMBL/GenBank/DDBJ databases">
        <authorList>
            <person name="Koutsovoulos G."/>
            <person name="Danchin GJ E."/>
        </authorList>
    </citation>
    <scope>NUCLEOTIDE SEQUENCE [LARGE SCALE GENOMIC DNA]</scope>
</reference>
<organism evidence="8 9">
    <name type="scientific">Meloidogyne enterolobii</name>
    <name type="common">Root-knot nematode worm</name>
    <name type="synonym">Meloidogyne mayaguensis</name>
    <dbReference type="NCBI Taxonomy" id="390850"/>
    <lineage>
        <taxon>Eukaryota</taxon>
        <taxon>Metazoa</taxon>
        <taxon>Ecdysozoa</taxon>
        <taxon>Nematoda</taxon>
        <taxon>Chromadorea</taxon>
        <taxon>Rhabditida</taxon>
        <taxon>Tylenchina</taxon>
        <taxon>Tylenchomorpha</taxon>
        <taxon>Tylenchoidea</taxon>
        <taxon>Meloidogynidae</taxon>
        <taxon>Meloidogyninae</taxon>
        <taxon>Meloidogyne</taxon>
    </lineage>
</organism>
<dbReference type="PROSITE" id="PS50089">
    <property type="entry name" value="ZF_RING_2"/>
    <property type="match status" value="1"/>
</dbReference>
<dbReference type="AlphaFoldDB" id="A0A6V7XKQ4"/>
<evidence type="ECO:0000256" key="1">
    <source>
        <dbReference type="ARBA" id="ARBA00022574"/>
    </source>
</evidence>
<feature type="compositionally biased region" description="Polar residues" evidence="6">
    <location>
        <begin position="92"/>
        <end position="103"/>
    </location>
</feature>
<evidence type="ECO:0000256" key="3">
    <source>
        <dbReference type="ARBA" id="ARBA00022771"/>
    </source>
</evidence>
<dbReference type="Pfam" id="PF17120">
    <property type="entry name" value="zf-RING_16"/>
    <property type="match status" value="1"/>
</dbReference>
<keyword evidence="2" id="KW-0677">Repeat</keyword>
<gene>
    <name evidence="8" type="ORF">MENT_LOCUS53244</name>
</gene>
<dbReference type="Proteomes" id="UP000580250">
    <property type="component" value="Unassembled WGS sequence"/>
</dbReference>
<evidence type="ECO:0000259" key="7">
    <source>
        <dbReference type="PROSITE" id="PS50089"/>
    </source>
</evidence>
<comment type="caution">
    <text evidence="8">The sequence shown here is derived from an EMBL/GenBank/DDBJ whole genome shotgun (WGS) entry which is preliminary data.</text>
</comment>
<sequence>MFIKFKLSMESCPLCSKQINSEGNISAACGHNFHLACLVPYFLTKSLCPSDGCGLEIVREITTESETKVCMKRSHSASTCSYELAPKRKSEGPSSLQNVQSTTGEDKENVEGLTIKNCSVQAKQLTKSLLSNIPREFPAGKKFKKLERDFEINLDNVEGNQIIPITIPRTISDPLFKCEFAVGNFKENVHVKLVGDALIVHWLNEVKVVDKTELFFDQHIKHRIKILPPTTNLNSIKATLTGGPTPILTIKAWGF</sequence>